<organism evidence="2 3">
    <name type="scientific">candidate division WOR-3 bacterium JGI_Cruoil_03_44_89</name>
    <dbReference type="NCBI Taxonomy" id="1973748"/>
    <lineage>
        <taxon>Bacteria</taxon>
        <taxon>Bacteria division WOR-3</taxon>
    </lineage>
</organism>
<comment type="caution">
    <text evidence="2">The sequence shown here is derived from an EMBL/GenBank/DDBJ whole genome shotgun (WGS) entry which is preliminary data.</text>
</comment>
<evidence type="ECO:0000313" key="3">
    <source>
        <dbReference type="Proteomes" id="UP000215215"/>
    </source>
</evidence>
<dbReference type="Gene3D" id="2.60.40.4070">
    <property type="match status" value="1"/>
</dbReference>
<dbReference type="InterPro" id="IPR013783">
    <property type="entry name" value="Ig-like_fold"/>
</dbReference>
<dbReference type="Proteomes" id="UP000215215">
    <property type="component" value="Unassembled WGS sequence"/>
</dbReference>
<dbReference type="AlphaFoldDB" id="A0A235BQ68"/>
<dbReference type="Pfam" id="PF13860">
    <property type="entry name" value="FlgD_ig"/>
    <property type="match status" value="1"/>
</dbReference>
<feature type="domain" description="FlgD/Vpr Ig-like" evidence="1">
    <location>
        <begin position="517"/>
        <end position="573"/>
    </location>
</feature>
<dbReference type="NCBIfam" id="TIGR04183">
    <property type="entry name" value="Por_Secre_tail"/>
    <property type="match status" value="1"/>
</dbReference>
<dbReference type="InterPro" id="IPR025965">
    <property type="entry name" value="FlgD/Vpr_Ig-like"/>
</dbReference>
<dbReference type="EMBL" id="NOZQ01000222">
    <property type="protein sequence ID" value="OYD13715.1"/>
    <property type="molecule type" value="Genomic_DNA"/>
</dbReference>
<dbReference type="InterPro" id="IPR026444">
    <property type="entry name" value="Secre_tail"/>
</dbReference>
<dbReference type="Gene3D" id="2.60.40.10">
    <property type="entry name" value="Immunoglobulins"/>
    <property type="match status" value="1"/>
</dbReference>
<name>A0A235BQ68_UNCW3</name>
<gene>
    <name evidence="2" type="ORF">CH333_10340</name>
</gene>
<sequence>MIFYIVFLLCYTGGPDGYGYYYIDSREPGGPTFNWIDFTGGTQLSLGGDANSGLIDIVPGEFWFYGTGYSSIAVCSNGWASFTNGTANMYPTQSIPQPPGFVNILAPFAGDLEPGGGIYWDTIGTKLVIGWDSIPPLTGGTVRYTFELVLDCSDSSVTFQYLKHEGSGNPWTNICFLTGVGAEDTVNGLEYPYWARRDSVAVRFYCNPNPDIFPLSIDYPGDGFLVAPEEPCSVRIRIMNAGSQDAEEFSVYCIVDSLDGAVYVDSQDVGCLPAYDTAAVTFDGWIPYEFVDYRLRVITRGTGDPEPCNDTLSMSVKAPGSAKDSLYYYSGEVVGGFSAGEDSILGIRFSVDSTPVLLKYVRLWLVSEEDAPYPYPDSTVDPVVISVWEGGEKPEDMIYADTVWRDTIPPGWVYSVPRGSLFVSTRNFWIGVKTALRGYGREAVGMDAFTDHGDRKWIYEREEWRQTDWGSGDPMLSVFLGGPAVGVSDDGVRFTFFLGRIAPNPLNTPFSISYGIEEVSTVKIAVYDVSGRKVRDIVNGERSPGVYSASWDLRDEGGRRVASGVYFLRLTSKDKIANKKFVLF</sequence>
<evidence type="ECO:0000259" key="1">
    <source>
        <dbReference type="Pfam" id="PF13860"/>
    </source>
</evidence>
<evidence type="ECO:0000313" key="2">
    <source>
        <dbReference type="EMBL" id="OYD13715.1"/>
    </source>
</evidence>
<reference evidence="2 3" key="1">
    <citation type="submission" date="2017-07" db="EMBL/GenBank/DDBJ databases">
        <title>Recovery of genomes from metagenomes via a dereplication, aggregation, and scoring strategy.</title>
        <authorList>
            <person name="Sieber C.M."/>
            <person name="Probst A.J."/>
            <person name="Sharrar A."/>
            <person name="Thomas B.C."/>
            <person name="Hess M."/>
            <person name="Tringe S.G."/>
            <person name="Banfield J.F."/>
        </authorList>
    </citation>
    <scope>NUCLEOTIDE SEQUENCE [LARGE SCALE GENOMIC DNA]</scope>
    <source>
        <strain evidence="2">JGI_Cruoil_03_44_89</strain>
    </source>
</reference>
<proteinExistence type="predicted"/>
<protein>
    <recommendedName>
        <fullName evidence="1">FlgD/Vpr Ig-like domain-containing protein</fullName>
    </recommendedName>
</protein>
<accession>A0A235BQ68</accession>